<dbReference type="RefSeq" id="WP_188927700.1">
    <property type="nucleotide sequence ID" value="NZ_BMJC01000001.1"/>
</dbReference>
<sequence length="45" mass="4871">MKQNLELQAPATGKILFKLTILGCVLLGCVYGFIMLFNTALAALK</sequence>
<dbReference type="EMBL" id="BMJC01000001">
    <property type="protein sequence ID" value="GGA82934.1"/>
    <property type="molecule type" value="Genomic_DNA"/>
</dbReference>
<organism evidence="2 3">
    <name type="scientific">Puia dinghuensis</name>
    <dbReference type="NCBI Taxonomy" id="1792502"/>
    <lineage>
        <taxon>Bacteria</taxon>
        <taxon>Pseudomonadati</taxon>
        <taxon>Bacteroidota</taxon>
        <taxon>Chitinophagia</taxon>
        <taxon>Chitinophagales</taxon>
        <taxon>Chitinophagaceae</taxon>
        <taxon>Puia</taxon>
    </lineage>
</organism>
<dbReference type="AlphaFoldDB" id="A0A8J2U6W3"/>
<keyword evidence="3" id="KW-1185">Reference proteome</keyword>
<dbReference type="Proteomes" id="UP000607559">
    <property type="component" value="Unassembled WGS sequence"/>
</dbReference>
<evidence type="ECO:0000313" key="3">
    <source>
        <dbReference type="Proteomes" id="UP000607559"/>
    </source>
</evidence>
<name>A0A8J2U6W3_9BACT</name>
<comment type="caution">
    <text evidence="2">The sequence shown here is derived from an EMBL/GenBank/DDBJ whole genome shotgun (WGS) entry which is preliminary data.</text>
</comment>
<keyword evidence="1" id="KW-0472">Membrane</keyword>
<feature type="transmembrane region" description="Helical" evidence="1">
    <location>
        <begin position="20"/>
        <end position="44"/>
    </location>
</feature>
<reference evidence="2" key="2">
    <citation type="submission" date="2020-09" db="EMBL/GenBank/DDBJ databases">
        <authorList>
            <person name="Sun Q."/>
            <person name="Zhou Y."/>
        </authorList>
    </citation>
    <scope>NUCLEOTIDE SEQUENCE</scope>
    <source>
        <strain evidence="2">CGMCC 1.15448</strain>
    </source>
</reference>
<proteinExistence type="predicted"/>
<evidence type="ECO:0000313" key="2">
    <source>
        <dbReference type="EMBL" id="GGA82934.1"/>
    </source>
</evidence>
<accession>A0A8J2U6W3</accession>
<keyword evidence="1" id="KW-1133">Transmembrane helix</keyword>
<protein>
    <submittedName>
        <fullName evidence="2">Uncharacterized protein</fullName>
    </submittedName>
</protein>
<reference evidence="2" key="1">
    <citation type="journal article" date="2014" name="Int. J. Syst. Evol. Microbiol.">
        <title>Complete genome sequence of Corynebacterium casei LMG S-19264T (=DSM 44701T), isolated from a smear-ripened cheese.</title>
        <authorList>
            <consortium name="US DOE Joint Genome Institute (JGI-PGF)"/>
            <person name="Walter F."/>
            <person name="Albersmeier A."/>
            <person name="Kalinowski J."/>
            <person name="Ruckert C."/>
        </authorList>
    </citation>
    <scope>NUCLEOTIDE SEQUENCE</scope>
    <source>
        <strain evidence="2">CGMCC 1.15448</strain>
    </source>
</reference>
<dbReference type="PROSITE" id="PS51257">
    <property type="entry name" value="PROKAR_LIPOPROTEIN"/>
    <property type="match status" value="1"/>
</dbReference>
<keyword evidence="1" id="KW-0812">Transmembrane</keyword>
<evidence type="ECO:0000256" key="1">
    <source>
        <dbReference type="SAM" id="Phobius"/>
    </source>
</evidence>
<gene>
    <name evidence="2" type="ORF">GCM10011511_02430</name>
</gene>